<dbReference type="NCBIfam" id="TIGR01352">
    <property type="entry name" value="tonB_Cterm"/>
    <property type="match status" value="1"/>
</dbReference>
<evidence type="ECO:0000259" key="10">
    <source>
        <dbReference type="PROSITE" id="PS52015"/>
    </source>
</evidence>
<accession>A0ABP8JHF9</accession>
<evidence type="ECO:0000256" key="3">
    <source>
        <dbReference type="ARBA" id="ARBA00022448"/>
    </source>
</evidence>
<dbReference type="InterPro" id="IPR037682">
    <property type="entry name" value="TonB_C"/>
</dbReference>
<dbReference type="PANTHER" id="PTHR33446:SF2">
    <property type="entry name" value="PROTEIN TONB"/>
    <property type="match status" value="1"/>
</dbReference>
<sequence length="201" mass="22598">MSIVLFMKTLLLLCLLTICPVSLLCAQGRVRTTDVDSGRVEKGKKVGLWSYYSFTGSGRKVLVQRYDHTAQKLLFFRQADERPYRMQVGSEWKSDYLDQPPLFLGGDAALSEFTRQLNYPEDARAQQVQGRVVVNFIIDTLGAAYDHKVLLGVSASCDREALRVAKLIPAQWLPGRKNGRAVPVEYQLPFVFRVQNAAAGR</sequence>
<keyword evidence="7" id="KW-0653">Protein transport</keyword>
<evidence type="ECO:0000256" key="7">
    <source>
        <dbReference type="ARBA" id="ARBA00022927"/>
    </source>
</evidence>
<keyword evidence="3" id="KW-0813">Transport</keyword>
<keyword evidence="8" id="KW-1133">Transmembrane helix</keyword>
<keyword evidence="5" id="KW-0997">Cell inner membrane</keyword>
<keyword evidence="4" id="KW-1003">Cell membrane</keyword>
<keyword evidence="9" id="KW-0472">Membrane</keyword>
<comment type="similarity">
    <text evidence="2">Belongs to the TonB family.</text>
</comment>
<dbReference type="EMBL" id="BAABHA010000015">
    <property type="protein sequence ID" value="GAA4390949.1"/>
    <property type="molecule type" value="Genomic_DNA"/>
</dbReference>
<evidence type="ECO:0000256" key="1">
    <source>
        <dbReference type="ARBA" id="ARBA00004383"/>
    </source>
</evidence>
<evidence type="ECO:0000256" key="2">
    <source>
        <dbReference type="ARBA" id="ARBA00006555"/>
    </source>
</evidence>
<feature type="domain" description="TonB C-terminal" evidence="10">
    <location>
        <begin position="104"/>
        <end position="195"/>
    </location>
</feature>
<dbReference type="PROSITE" id="PS52015">
    <property type="entry name" value="TONB_CTD"/>
    <property type="match status" value="1"/>
</dbReference>
<dbReference type="PANTHER" id="PTHR33446">
    <property type="entry name" value="PROTEIN TONB-RELATED"/>
    <property type="match status" value="1"/>
</dbReference>
<comment type="subcellular location">
    <subcellularLocation>
        <location evidence="1">Cell inner membrane</location>
        <topology evidence="1">Single-pass membrane protein</topology>
        <orientation evidence="1">Periplasmic side</orientation>
    </subcellularLocation>
</comment>
<gene>
    <name evidence="11" type="ORF">GCM10023186_39730</name>
</gene>
<evidence type="ECO:0000313" key="11">
    <source>
        <dbReference type="EMBL" id="GAA4390949.1"/>
    </source>
</evidence>
<dbReference type="Gene3D" id="3.30.1150.10">
    <property type="match status" value="1"/>
</dbReference>
<organism evidence="11 12">
    <name type="scientific">Hymenobacter koreensis</name>
    <dbReference type="NCBI Taxonomy" id="1084523"/>
    <lineage>
        <taxon>Bacteria</taxon>
        <taxon>Pseudomonadati</taxon>
        <taxon>Bacteroidota</taxon>
        <taxon>Cytophagia</taxon>
        <taxon>Cytophagales</taxon>
        <taxon>Hymenobacteraceae</taxon>
        <taxon>Hymenobacter</taxon>
    </lineage>
</organism>
<evidence type="ECO:0000313" key="12">
    <source>
        <dbReference type="Proteomes" id="UP001500454"/>
    </source>
</evidence>
<evidence type="ECO:0000256" key="4">
    <source>
        <dbReference type="ARBA" id="ARBA00022475"/>
    </source>
</evidence>
<evidence type="ECO:0000256" key="5">
    <source>
        <dbReference type="ARBA" id="ARBA00022519"/>
    </source>
</evidence>
<evidence type="ECO:0000256" key="6">
    <source>
        <dbReference type="ARBA" id="ARBA00022692"/>
    </source>
</evidence>
<dbReference type="InterPro" id="IPR006260">
    <property type="entry name" value="TonB/TolA_C"/>
</dbReference>
<dbReference type="InterPro" id="IPR051045">
    <property type="entry name" value="TonB-dependent_transducer"/>
</dbReference>
<keyword evidence="12" id="KW-1185">Reference proteome</keyword>
<dbReference type="Proteomes" id="UP001500454">
    <property type="component" value="Unassembled WGS sequence"/>
</dbReference>
<comment type="caution">
    <text evidence="11">The sequence shown here is derived from an EMBL/GenBank/DDBJ whole genome shotgun (WGS) entry which is preliminary data.</text>
</comment>
<dbReference type="Pfam" id="PF03544">
    <property type="entry name" value="TonB_C"/>
    <property type="match status" value="1"/>
</dbReference>
<name>A0ABP8JHF9_9BACT</name>
<proteinExistence type="inferred from homology"/>
<keyword evidence="6" id="KW-0812">Transmembrane</keyword>
<evidence type="ECO:0000256" key="9">
    <source>
        <dbReference type="ARBA" id="ARBA00023136"/>
    </source>
</evidence>
<dbReference type="SUPFAM" id="SSF74653">
    <property type="entry name" value="TolA/TonB C-terminal domain"/>
    <property type="match status" value="1"/>
</dbReference>
<reference evidence="12" key="1">
    <citation type="journal article" date="2019" name="Int. J. Syst. Evol. Microbiol.">
        <title>The Global Catalogue of Microorganisms (GCM) 10K type strain sequencing project: providing services to taxonomists for standard genome sequencing and annotation.</title>
        <authorList>
            <consortium name="The Broad Institute Genomics Platform"/>
            <consortium name="The Broad Institute Genome Sequencing Center for Infectious Disease"/>
            <person name="Wu L."/>
            <person name="Ma J."/>
        </authorList>
    </citation>
    <scope>NUCLEOTIDE SEQUENCE [LARGE SCALE GENOMIC DNA]</scope>
    <source>
        <strain evidence="12">JCM 17924</strain>
    </source>
</reference>
<protein>
    <recommendedName>
        <fullName evidence="10">TonB C-terminal domain-containing protein</fullName>
    </recommendedName>
</protein>
<evidence type="ECO:0000256" key="8">
    <source>
        <dbReference type="ARBA" id="ARBA00022989"/>
    </source>
</evidence>